<dbReference type="OrthoDB" id="3364872at2759"/>
<accession>A0A9P3LUP6</accession>
<dbReference type="Pfam" id="PF09073">
    <property type="entry name" value="BUD22"/>
    <property type="match status" value="1"/>
</dbReference>
<feature type="compositionally biased region" description="Basic and acidic residues" evidence="2">
    <location>
        <begin position="28"/>
        <end position="43"/>
    </location>
</feature>
<dbReference type="InterPro" id="IPR037393">
    <property type="entry name" value="Bud22/SRFB1"/>
</dbReference>
<evidence type="ECO:0000259" key="3">
    <source>
        <dbReference type="Pfam" id="PF09073"/>
    </source>
</evidence>
<evidence type="ECO:0000313" key="5">
    <source>
        <dbReference type="Proteomes" id="UP000827284"/>
    </source>
</evidence>
<feature type="compositionally biased region" description="Basic and acidic residues" evidence="2">
    <location>
        <begin position="142"/>
        <end position="178"/>
    </location>
</feature>
<evidence type="ECO:0000256" key="2">
    <source>
        <dbReference type="SAM" id="MobiDB-lite"/>
    </source>
</evidence>
<reference evidence="4" key="2">
    <citation type="journal article" date="2022" name="Microbiol. Resour. Announc.">
        <title>Whole-Genome Sequence of Entomortierella parvispora E1425, a Mucoromycotan Fungus Associated with Burkholderiaceae-Related Endosymbiotic Bacteria.</title>
        <authorList>
            <person name="Herlambang A."/>
            <person name="Guo Y."/>
            <person name="Takashima Y."/>
            <person name="Narisawa K."/>
            <person name="Ohta H."/>
            <person name="Nishizawa T."/>
        </authorList>
    </citation>
    <scope>NUCLEOTIDE SEQUENCE</scope>
    <source>
        <strain evidence="4">E1425</strain>
    </source>
</reference>
<gene>
    <name evidence="4" type="ORF">EMPS_03547</name>
</gene>
<sequence>MVATHKEATKGKKLGWEILKLQAQVGETDSRKAKKAVEAENKKKGIPTPKPKSNKRHQKKKKGQQDDSSDDEHEDDSDNEDQEEEEDEELKEELSQAAKEAAEKLWKLKEIKISQKIYHAKKEIKKAFVKAKSFENQRLSKRLREAKKAVETKDETKEETKEEDKPAHKRKQDLTPEDVAKFENELDLLKKMDMDALSEHAFATKLAKHPILGSHGLMAPYVQAKNKKDKDAKEEATTESTTTPKDALILIIENRLTNAKTVKEHMAKLWDELEHIVTGKKVDHQELSKKRQARNESPSEEGAAEQQQHKKAKTAKDTKNEKAAMDDESDNEDIGSDVEMASFSGSDDEENDGYDSDGMPLPMNAGPASAASSMFIGSLNAGNGKKDKRDKKGKKDKNDWVDDKFDEIYGKVKKNRPGQRARREKAERKFGKEANHVKKALEEARIREEKKAARKAKQEKFKAKDASSANSQRLPNRRTIGAGDGSASVHQPAPPKAKKTPAGPDLNDPTLHPSWIAKQSEKAAMAAALSGAKSNKIVFDDSD</sequence>
<proteinExistence type="predicted"/>
<feature type="compositionally biased region" description="Basic and acidic residues" evidence="2">
    <location>
        <begin position="226"/>
        <end position="236"/>
    </location>
</feature>
<feature type="compositionally biased region" description="Basic and acidic residues" evidence="2">
    <location>
        <begin position="278"/>
        <end position="289"/>
    </location>
</feature>
<feature type="compositionally biased region" description="Basic residues" evidence="2">
    <location>
        <begin position="386"/>
        <end position="395"/>
    </location>
</feature>
<feature type="compositionally biased region" description="Low complexity" evidence="2">
    <location>
        <begin position="238"/>
        <end position="247"/>
    </location>
</feature>
<feature type="compositionally biased region" description="Basic and acidic residues" evidence="2">
    <location>
        <begin position="396"/>
        <end position="410"/>
    </location>
</feature>
<evidence type="ECO:0000313" key="4">
    <source>
        <dbReference type="EMBL" id="GJJ71197.1"/>
    </source>
</evidence>
<dbReference type="InterPro" id="IPR015158">
    <property type="entry name" value="Bud22_dom"/>
</dbReference>
<dbReference type="PANTHER" id="PTHR23325">
    <property type="entry name" value="SERUM RESPONSE FACTOR-BINDING"/>
    <property type="match status" value="1"/>
</dbReference>
<reference evidence="4" key="1">
    <citation type="submission" date="2021-11" db="EMBL/GenBank/DDBJ databases">
        <authorList>
            <person name="Herlambang A."/>
            <person name="Guo Y."/>
            <person name="Takashima Y."/>
            <person name="Nishizawa T."/>
        </authorList>
    </citation>
    <scope>NUCLEOTIDE SEQUENCE</scope>
    <source>
        <strain evidence="4">E1425</strain>
    </source>
</reference>
<feature type="compositionally biased region" description="Acidic residues" evidence="2">
    <location>
        <begin position="67"/>
        <end position="91"/>
    </location>
</feature>
<dbReference type="AlphaFoldDB" id="A0A9P3LUP6"/>
<feature type="compositionally biased region" description="Basic residues" evidence="2">
    <location>
        <begin position="411"/>
        <end position="423"/>
    </location>
</feature>
<feature type="compositionally biased region" description="Basic and acidic residues" evidence="2">
    <location>
        <begin position="424"/>
        <end position="465"/>
    </location>
</feature>
<evidence type="ECO:0000256" key="1">
    <source>
        <dbReference type="ARBA" id="ARBA00023054"/>
    </source>
</evidence>
<dbReference type="PANTHER" id="PTHR23325:SF1">
    <property type="entry name" value="SERUM RESPONSE FACTOR-BINDING PROTEIN 1"/>
    <property type="match status" value="1"/>
</dbReference>
<feature type="compositionally biased region" description="Acidic residues" evidence="2">
    <location>
        <begin position="326"/>
        <end position="336"/>
    </location>
</feature>
<keyword evidence="5" id="KW-1185">Reference proteome</keyword>
<comment type="caution">
    <text evidence="4">The sequence shown here is derived from an EMBL/GenBank/DDBJ whole genome shotgun (WGS) entry which is preliminary data.</text>
</comment>
<organism evidence="4 5">
    <name type="scientific">Entomortierella parvispora</name>
    <dbReference type="NCBI Taxonomy" id="205924"/>
    <lineage>
        <taxon>Eukaryota</taxon>
        <taxon>Fungi</taxon>
        <taxon>Fungi incertae sedis</taxon>
        <taxon>Mucoromycota</taxon>
        <taxon>Mortierellomycotina</taxon>
        <taxon>Mortierellomycetes</taxon>
        <taxon>Mortierellales</taxon>
        <taxon>Mortierellaceae</taxon>
        <taxon>Entomortierella</taxon>
    </lineage>
</organism>
<feature type="region of interest" description="Disordered" evidence="2">
    <location>
        <begin position="223"/>
        <end position="247"/>
    </location>
</feature>
<feature type="region of interest" description="Disordered" evidence="2">
    <location>
        <begin position="135"/>
        <end position="178"/>
    </location>
</feature>
<feature type="compositionally biased region" description="Basic and acidic residues" evidence="2">
    <location>
        <begin position="314"/>
        <end position="325"/>
    </location>
</feature>
<feature type="compositionally biased region" description="Acidic residues" evidence="2">
    <location>
        <begin position="346"/>
        <end position="355"/>
    </location>
</feature>
<protein>
    <recommendedName>
        <fullName evidence="3">Bud22 domain-containing protein</fullName>
    </recommendedName>
</protein>
<feature type="domain" description="Bud22" evidence="3">
    <location>
        <begin position="117"/>
        <end position="540"/>
    </location>
</feature>
<feature type="region of interest" description="Disordered" evidence="2">
    <location>
        <begin position="278"/>
        <end position="521"/>
    </location>
</feature>
<feature type="compositionally biased region" description="Basic residues" evidence="2">
    <location>
        <begin position="52"/>
        <end position="62"/>
    </location>
</feature>
<dbReference type="EMBL" id="BQFW01000005">
    <property type="protein sequence ID" value="GJJ71197.1"/>
    <property type="molecule type" value="Genomic_DNA"/>
</dbReference>
<feature type="region of interest" description="Disordered" evidence="2">
    <location>
        <begin position="22"/>
        <end position="101"/>
    </location>
</feature>
<keyword evidence="1" id="KW-0175">Coiled coil</keyword>
<dbReference type="Proteomes" id="UP000827284">
    <property type="component" value="Unassembled WGS sequence"/>
</dbReference>
<name>A0A9P3LUP6_9FUNG</name>